<protein>
    <submittedName>
        <fullName evidence="3">Uncharacterized protein (TIGR01244 family)</fullName>
    </submittedName>
</protein>
<organism evidence="3 4">
    <name type="scientific">Umboniibacter marinipuniceus</name>
    <dbReference type="NCBI Taxonomy" id="569599"/>
    <lineage>
        <taxon>Bacteria</taxon>
        <taxon>Pseudomonadati</taxon>
        <taxon>Pseudomonadota</taxon>
        <taxon>Gammaproteobacteria</taxon>
        <taxon>Cellvibrionales</taxon>
        <taxon>Cellvibrionaceae</taxon>
        <taxon>Umboniibacter</taxon>
    </lineage>
</organism>
<evidence type="ECO:0000313" key="3">
    <source>
        <dbReference type="EMBL" id="RMA78835.1"/>
    </source>
</evidence>
<dbReference type="InterPro" id="IPR029021">
    <property type="entry name" value="Prot-tyrosine_phosphatase-like"/>
</dbReference>
<keyword evidence="4" id="KW-1185">Reference proteome</keyword>
<dbReference type="RefSeq" id="WP_121877472.1">
    <property type="nucleotide sequence ID" value="NZ_REFJ01000005.1"/>
</dbReference>
<keyword evidence="1" id="KW-0732">Signal</keyword>
<evidence type="ECO:0000259" key="2">
    <source>
        <dbReference type="Pfam" id="PF22741"/>
    </source>
</evidence>
<evidence type="ECO:0000256" key="1">
    <source>
        <dbReference type="SAM" id="SignalP"/>
    </source>
</evidence>
<feature type="domain" description="DSP-PTPase phosphatase fused to NAD+ Kinase" evidence="2">
    <location>
        <begin position="47"/>
        <end position="155"/>
    </location>
</feature>
<dbReference type="PROSITE" id="PS51257">
    <property type="entry name" value="PROKAR_LIPOPROTEIN"/>
    <property type="match status" value="1"/>
</dbReference>
<dbReference type="Gene3D" id="3.90.190.10">
    <property type="entry name" value="Protein tyrosine phosphatase superfamily"/>
    <property type="match status" value="1"/>
</dbReference>
<dbReference type="AlphaFoldDB" id="A0A3M0A8U7"/>
<proteinExistence type="predicted"/>
<feature type="chain" id="PRO_5018036089" evidence="1">
    <location>
        <begin position="21"/>
        <end position="180"/>
    </location>
</feature>
<evidence type="ECO:0000313" key="4">
    <source>
        <dbReference type="Proteomes" id="UP000267187"/>
    </source>
</evidence>
<gene>
    <name evidence="3" type="ORF">DFR27_2174</name>
</gene>
<feature type="signal peptide" evidence="1">
    <location>
        <begin position="1"/>
        <end position="20"/>
    </location>
</feature>
<dbReference type="EMBL" id="REFJ01000005">
    <property type="protein sequence ID" value="RMA78835.1"/>
    <property type="molecule type" value="Genomic_DNA"/>
</dbReference>
<dbReference type="OrthoDB" id="270335at2"/>
<dbReference type="Proteomes" id="UP000267187">
    <property type="component" value="Unassembled WGS sequence"/>
</dbReference>
<name>A0A3M0A8U7_9GAMM</name>
<accession>A0A3M0A8U7</accession>
<sequence>MRIVLLSLLSLAFLSGCATNAPTPSAVAPSESETELGAILRVGRLNQVETGVFAGGQPTVSEIEYLAQQGVLHVINLRPIEEQPFAEQAVVEGAGMRYYSIPVASAADLTVDNALQLAALLDEFGHEGVAVHCASGNRVGALVAIAAAEMGASEDDAIEKGKEWGLTRLETKAREVIEVE</sequence>
<dbReference type="SUPFAM" id="SSF52799">
    <property type="entry name" value="(Phosphotyrosine protein) phosphatases II"/>
    <property type="match status" value="1"/>
</dbReference>
<dbReference type="InterPro" id="IPR055214">
    <property type="entry name" value="PTP-NADK"/>
</dbReference>
<comment type="caution">
    <text evidence="3">The sequence shown here is derived from an EMBL/GenBank/DDBJ whole genome shotgun (WGS) entry which is preliminary data.</text>
</comment>
<reference evidence="3 4" key="1">
    <citation type="submission" date="2018-10" db="EMBL/GenBank/DDBJ databases">
        <title>Genomic Encyclopedia of Type Strains, Phase IV (KMG-IV): sequencing the most valuable type-strain genomes for metagenomic binning, comparative biology and taxonomic classification.</title>
        <authorList>
            <person name="Goeker M."/>
        </authorList>
    </citation>
    <scope>NUCLEOTIDE SEQUENCE [LARGE SCALE GENOMIC DNA]</scope>
    <source>
        <strain evidence="3 4">DSM 25080</strain>
    </source>
</reference>
<dbReference type="Pfam" id="PF22741">
    <property type="entry name" value="PTP-NADK"/>
    <property type="match status" value="1"/>
</dbReference>